<evidence type="ECO:0000256" key="2">
    <source>
        <dbReference type="ARBA" id="ARBA00001946"/>
    </source>
</evidence>
<keyword evidence="10 12" id="KW-0289">Folate biosynthesis</keyword>
<dbReference type="CDD" id="cd00739">
    <property type="entry name" value="DHPS"/>
    <property type="match status" value="1"/>
</dbReference>
<comment type="function">
    <text evidence="12">Catalyzes the condensation of para-aminobenzoate (pABA) with 6-hydroxymethyl-7,8-dihydropterin diphosphate (DHPt-PP) to form 7,8-dihydropteroate (H2Pte), the immediate precursor of folate derivatives.</text>
</comment>
<dbReference type="AlphaFoldDB" id="A0A5C5ZXD7"/>
<comment type="catalytic activity">
    <reaction evidence="1">
        <text>(7,8-dihydropterin-6-yl)methyl diphosphate + 4-aminobenzoate = 7,8-dihydropteroate + diphosphate</text>
        <dbReference type="Rhea" id="RHEA:19949"/>
        <dbReference type="ChEBI" id="CHEBI:17836"/>
        <dbReference type="ChEBI" id="CHEBI:17839"/>
        <dbReference type="ChEBI" id="CHEBI:33019"/>
        <dbReference type="ChEBI" id="CHEBI:72950"/>
        <dbReference type="EC" id="2.5.1.15"/>
    </reaction>
</comment>
<dbReference type="UniPathway" id="UPA00077">
    <property type="reaction ID" value="UER00156"/>
</dbReference>
<dbReference type="NCBIfam" id="TIGR01496">
    <property type="entry name" value="DHPS"/>
    <property type="match status" value="1"/>
</dbReference>
<evidence type="ECO:0000256" key="4">
    <source>
        <dbReference type="ARBA" id="ARBA00009503"/>
    </source>
</evidence>
<name>A0A5C5ZXD7_9BACT</name>
<dbReference type="SUPFAM" id="SSF51717">
    <property type="entry name" value="Dihydropteroate synthetase-like"/>
    <property type="match status" value="1"/>
</dbReference>
<evidence type="ECO:0000259" key="13">
    <source>
        <dbReference type="PROSITE" id="PS50972"/>
    </source>
</evidence>
<feature type="domain" description="Pterin-binding" evidence="13">
    <location>
        <begin position="8"/>
        <end position="261"/>
    </location>
</feature>
<dbReference type="GO" id="GO:0046872">
    <property type="term" value="F:metal ion binding"/>
    <property type="evidence" value="ECO:0007669"/>
    <property type="project" value="UniProtKB-KW"/>
</dbReference>
<evidence type="ECO:0000256" key="8">
    <source>
        <dbReference type="ARBA" id="ARBA00022723"/>
    </source>
</evidence>
<reference evidence="14 15" key="1">
    <citation type="submission" date="2019-02" db="EMBL/GenBank/DDBJ databases">
        <title>Deep-cultivation of Planctomycetes and their phenomic and genomic characterization uncovers novel biology.</title>
        <authorList>
            <person name="Wiegand S."/>
            <person name="Jogler M."/>
            <person name="Boedeker C."/>
            <person name="Pinto D."/>
            <person name="Vollmers J."/>
            <person name="Rivas-Marin E."/>
            <person name="Kohn T."/>
            <person name="Peeters S.H."/>
            <person name="Heuer A."/>
            <person name="Rast P."/>
            <person name="Oberbeckmann S."/>
            <person name="Bunk B."/>
            <person name="Jeske O."/>
            <person name="Meyerdierks A."/>
            <person name="Storesund J.E."/>
            <person name="Kallscheuer N."/>
            <person name="Luecker S."/>
            <person name="Lage O.M."/>
            <person name="Pohl T."/>
            <person name="Merkel B.J."/>
            <person name="Hornburger P."/>
            <person name="Mueller R.-W."/>
            <person name="Bruemmer F."/>
            <person name="Labrenz M."/>
            <person name="Spormann A.M."/>
            <person name="Op Den Camp H."/>
            <person name="Overmann J."/>
            <person name="Amann R."/>
            <person name="Jetten M.S.M."/>
            <person name="Mascher T."/>
            <person name="Medema M.H."/>
            <person name="Devos D.P."/>
            <person name="Kaster A.-K."/>
            <person name="Ovreas L."/>
            <person name="Rohde M."/>
            <person name="Galperin M.Y."/>
            <person name="Jogler C."/>
        </authorList>
    </citation>
    <scope>NUCLEOTIDE SEQUENCE [LARGE SCALE GENOMIC DNA]</scope>
    <source>
        <strain evidence="14 15">Pla108</strain>
    </source>
</reference>
<dbReference type="EC" id="2.5.1.15" evidence="5 12"/>
<dbReference type="GO" id="GO:0046656">
    <property type="term" value="P:folic acid biosynthetic process"/>
    <property type="evidence" value="ECO:0007669"/>
    <property type="project" value="UniProtKB-KW"/>
</dbReference>
<comment type="caution">
    <text evidence="14">The sequence shown here is derived from an EMBL/GenBank/DDBJ whole genome shotgun (WGS) entry which is preliminary data.</text>
</comment>
<sequence>MSVRNALPAVMGVVNVTPDSFSDGGQFLAAARAVAHGLRLVADGASILDIGGESTRPGAEGVSADEELRRVVPVIEQLAAQTEVTLSIDTSKAVVARAALAAGASLVNDVTGLEGDPEMLAVVAHSDCRVAVMHMRGVPRTMQEDPHYDDVVAEVKTYLASRRDALEVAGVDRERLLLDPGIGFGKTFEHNVTLLRRIGEFHDLGCPLLVGHSRKRFLGEILGDPAADRTAATLGVAMHLAAEGVQVIRVHDVRQTIDALKAFTAVR</sequence>
<keyword evidence="7 12" id="KW-0808">Transferase</keyword>
<organism evidence="14 15">
    <name type="scientific">Botrimarina colliarenosi</name>
    <dbReference type="NCBI Taxonomy" id="2528001"/>
    <lineage>
        <taxon>Bacteria</taxon>
        <taxon>Pseudomonadati</taxon>
        <taxon>Planctomycetota</taxon>
        <taxon>Planctomycetia</taxon>
        <taxon>Pirellulales</taxon>
        <taxon>Lacipirellulaceae</taxon>
        <taxon>Botrimarina</taxon>
    </lineage>
</organism>
<dbReference type="PANTHER" id="PTHR20941:SF1">
    <property type="entry name" value="FOLIC ACID SYNTHESIS PROTEIN FOL1"/>
    <property type="match status" value="1"/>
</dbReference>
<dbReference type="PROSITE" id="PS00792">
    <property type="entry name" value="DHPS_1"/>
    <property type="match status" value="1"/>
</dbReference>
<evidence type="ECO:0000256" key="7">
    <source>
        <dbReference type="ARBA" id="ARBA00022679"/>
    </source>
</evidence>
<dbReference type="PROSITE" id="PS00793">
    <property type="entry name" value="DHPS_2"/>
    <property type="match status" value="1"/>
</dbReference>
<dbReference type="GO" id="GO:0004156">
    <property type="term" value="F:dihydropteroate synthase activity"/>
    <property type="evidence" value="ECO:0007669"/>
    <property type="project" value="UniProtKB-EC"/>
</dbReference>
<accession>A0A5C5ZXD7</accession>
<keyword evidence="9 12" id="KW-0460">Magnesium</keyword>
<evidence type="ECO:0000256" key="9">
    <source>
        <dbReference type="ARBA" id="ARBA00022842"/>
    </source>
</evidence>
<evidence type="ECO:0000256" key="10">
    <source>
        <dbReference type="ARBA" id="ARBA00022909"/>
    </source>
</evidence>
<dbReference type="EMBL" id="SJPR01000011">
    <property type="protein sequence ID" value="TWT92312.1"/>
    <property type="molecule type" value="Genomic_DNA"/>
</dbReference>
<dbReference type="GO" id="GO:0005829">
    <property type="term" value="C:cytosol"/>
    <property type="evidence" value="ECO:0007669"/>
    <property type="project" value="TreeGrafter"/>
</dbReference>
<comment type="pathway">
    <text evidence="3 12">Cofactor biosynthesis; tetrahydrofolate biosynthesis; 7,8-dihydrofolate from 2-amino-4-hydroxy-6-hydroxymethyl-7,8-dihydropteridine diphosphate and 4-aminobenzoate: step 1/2.</text>
</comment>
<dbReference type="InterPro" id="IPR011005">
    <property type="entry name" value="Dihydropteroate_synth-like_sf"/>
</dbReference>
<dbReference type="GO" id="GO:0046654">
    <property type="term" value="P:tetrahydrofolate biosynthetic process"/>
    <property type="evidence" value="ECO:0007669"/>
    <property type="project" value="UniProtKB-UniPathway"/>
</dbReference>
<dbReference type="InterPro" id="IPR000489">
    <property type="entry name" value="Pterin-binding_dom"/>
</dbReference>
<evidence type="ECO:0000313" key="15">
    <source>
        <dbReference type="Proteomes" id="UP000317421"/>
    </source>
</evidence>
<keyword evidence="8 12" id="KW-0479">Metal-binding</keyword>
<dbReference type="Pfam" id="PF00809">
    <property type="entry name" value="Pterin_bind"/>
    <property type="match status" value="1"/>
</dbReference>
<evidence type="ECO:0000256" key="11">
    <source>
        <dbReference type="ARBA" id="ARBA00030193"/>
    </source>
</evidence>
<evidence type="ECO:0000256" key="6">
    <source>
        <dbReference type="ARBA" id="ARBA00016919"/>
    </source>
</evidence>
<dbReference type="InterPro" id="IPR006390">
    <property type="entry name" value="DHP_synth_dom"/>
</dbReference>
<evidence type="ECO:0000256" key="5">
    <source>
        <dbReference type="ARBA" id="ARBA00012458"/>
    </source>
</evidence>
<comment type="similarity">
    <text evidence="4 12">Belongs to the DHPS family.</text>
</comment>
<comment type="cofactor">
    <cofactor evidence="2 12">
        <name>Mg(2+)</name>
        <dbReference type="ChEBI" id="CHEBI:18420"/>
    </cofactor>
</comment>
<evidence type="ECO:0000256" key="3">
    <source>
        <dbReference type="ARBA" id="ARBA00004763"/>
    </source>
</evidence>
<protein>
    <recommendedName>
        <fullName evidence="6 12">Dihydropteroate synthase</fullName>
        <shortName evidence="12">DHPS</shortName>
        <ecNumber evidence="5 12">2.5.1.15</ecNumber>
    </recommendedName>
    <alternativeName>
        <fullName evidence="11 12">Dihydropteroate pyrophosphorylase</fullName>
    </alternativeName>
</protein>
<dbReference type="InterPro" id="IPR045031">
    <property type="entry name" value="DHP_synth-like"/>
</dbReference>
<proteinExistence type="inferred from homology"/>
<evidence type="ECO:0000256" key="12">
    <source>
        <dbReference type="RuleBase" id="RU361205"/>
    </source>
</evidence>
<evidence type="ECO:0000256" key="1">
    <source>
        <dbReference type="ARBA" id="ARBA00000012"/>
    </source>
</evidence>
<dbReference type="PANTHER" id="PTHR20941">
    <property type="entry name" value="FOLATE SYNTHESIS PROTEINS"/>
    <property type="match status" value="1"/>
</dbReference>
<evidence type="ECO:0000313" key="14">
    <source>
        <dbReference type="EMBL" id="TWT92312.1"/>
    </source>
</evidence>
<dbReference type="RefSeq" id="WP_231934568.1">
    <property type="nucleotide sequence ID" value="NZ_SJPR01000011.1"/>
</dbReference>
<keyword evidence="15" id="KW-1185">Reference proteome</keyword>
<dbReference type="PROSITE" id="PS50972">
    <property type="entry name" value="PTERIN_BINDING"/>
    <property type="match status" value="1"/>
</dbReference>
<dbReference type="Proteomes" id="UP000317421">
    <property type="component" value="Unassembled WGS sequence"/>
</dbReference>
<dbReference type="FunFam" id="3.20.20.20:FF:000006">
    <property type="entry name" value="Dihydropteroate synthase"/>
    <property type="match status" value="1"/>
</dbReference>
<gene>
    <name evidence="14" type="primary">folP</name>
    <name evidence="14" type="ORF">Pla108_41110</name>
</gene>
<dbReference type="Gene3D" id="3.20.20.20">
    <property type="entry name" value="Dihydropteroate synthase-like"/>
    <property type="match status" value="1"/>
</dbReference>